<protein>
    <recommendedName>
        <fullName evidence="9">Flagellar protein</fullName>
    </recommendedName>
</protein>
<proteinExistence type="predicted"/>
<keyword evidence="8" id="KW-1185">Reference proteome</keyword>
<comment type="caution">
    <text evidence="7">The sequence shown here is derived from an EMBL/GenBank/DDBJ whole genome shotgun (WGS) entry which is preliminary data.</text>
</comment>
<keyword evidence="3 6" id="KW-0812">Transmembrane</keyword>
<evidence type="ECO:0000313" key="8">
    <source>
        <dbReference type="Proteomes" id="UP000054874"/>
    </source>
</evidence>
<dbReference type="EMBL" id="LNAM01000001">
    <property type="protein sequence ID" value="KSV60690.1"/>
    <property type="molecule type" value="Genomic_DNA"/>
</dbReference>
<evidence type="ECO:0008006" key="9">
    <source>
        <dbReference type="Google" id="ProtNLM"/>
    </source>
</evidence>
<sequence>MFLASALSTIENVFQLIGLLVVFILILAAAYFVTKWVGNTAMEGQKNKNISVIETFRLTPNKFIQIVRLGDTYVAIAVSKDHVEYLTEIDEEKLSLPGAGERQFSSNGDFKEVFSKIIKKKETK</sequence>
<evidence type="ECO:0000256" key="1">
    <source>
        <dbReference type="ARBA" id="ARBA00004236"/>
    </source>
</evidence>
<keyword evidence="5 6" id="KW-0472">Membrane</keyword>
<evidence type="ECO:0000256" key="3">
    <source>
        <dbReference type="ARBA" id="ARBA00022692"/>
    </source>
</evidence>
<comment type="subcellular location">
    <subcellularLocation>
        <location evidence="1">Cell membrane</location>
    </subcellularLocation>
</comment>
<accession>A0A0V8QJD6</accession>
<dbReference type="OrthoDB" id="9797155at2"/>
<dbReference type="Pfam" id="PF04347">
    <property type="entry name" value="FliO"/>
    <property type="match status" value="1"/>
</dbReference>
<evidence type="ECO:0000313" key="7">
    <source>
        <dbReference type="EMBL" id="KSV60690.1"/>
    </source>
</evidence>
<reference evidence="7 8" key="1">
    <citation type="submission" date="2015-11" db="EMBL/GenBank/DDBJ databases">
        <title>Butyribacter intestini gen. nov., sp. nov., a butyric acid-producing bacterium of the family Lachnospiraceae isolated from the human faeces.</title>
        <authorList>
            <person name="Zou Y."/>
            <person name="Xue W."/>
            <person name="Luo G."/>
            <person name="Lv M."/>
        </authorList>
    </citation>
    <scope>NUCLEOTIDE SEQUENCE [LARGE SCALE GENOMIC DNA]</scope>
    <source>
        <strain evidence="7 8">ACET-33324</strain>
    </source>
</reference>
<dbReference type="AlphaFoldDB" id="A0A0V8QJD6"/>
<feature type="transmembrane region" description="Helical" evidence="6">
    <location>
        <begin position="12"/>
        <end position="33"/>
    </location>
</feature>
<dbReference type="GO" id="GO:0016020">
    <property type="term" value="C:membrane"/>
    <property type="evidence" value="ECO:0007669"/>
    <property type="project" value="InterPro"/>
</dbReference>
<evidence type="ECO:0000256" key="5">
    <source>
        <dbReference type="ARBA" id="ARBA00023136"/>
    </source>
</evidence>
<evidence type="ECO:0000256" key="2">
    <source>
        <dbReference type="ARBA" id="ARBA00022475"/>
    </source>
</evidence>
<dbReference type="RefSeq" id="WP_058351169.1">
    <property type="nucleotide sequence ID" value="NZ_CABMMD010000001.1"/>
</dbReference>
<evidence type="ECO:0000256" key="4">
    <source>
        <dbReference type="ARBA" id="ARBA00022989"/>
    </source>
</evidence>
<organism evidence="7 8">
    <name type="scientific">Acetivibrio ethanolgignens</name>
    <dbReference type="NCBI Taxonomy" id="290052"/>
    <lineage>
        <taxon>Bacteria</taxon>
        <taxon>Bacillati</taxon>
        <taxon>Bacillota</taxon>
        <taxon>Clostridia</taxon>
        <taxon>Eubacteriales</taxon>
        <taxon>Oscillospiraceae</taxon>
        <taxon>Acetivibrio</taxon>
    </lineage>
</organism>
<keyword evidence="4 6" id="KW-1133">Transmembrane helix</keyword>
<keyword evidence="2" id="KW-1003">Cell membrane</keyword>
<name>A0A0V8QJD6_9FIRM</name>
<gene>
    <name evidence="7" type="ORF">ASU35_00535</name>
</gene>
<dbReference type="STRING" id="290052.ASU35_00535"/>
<dbReference type="GO" id="GO:0044781">
    <property type="term" value="P:bacterial-type flagellum organization"/>
    <property type="evidence" value="ECO:0007669"/>
    <property type="project" value="InterPro"/>
</dbReference>
<dbReference type="InterPro" id="IPR022781">
    <property type="entry name" value="Flagellar_biosynth_FliO"/>
</dbReference>
<dbReference type="Proteomes" id="UP000054874">
    <property type="component" value="Unassembled WGS sequence"/>
</dbReference>
<evidence type="ECO:0000256" key="6">
    <source>
        <dbReference type="SAM" id="Phobius"/>
    </source>
</evidence>